<dbReference type="PANTHER" id="PTHR25462:SF296">
    <property type="entry name" value="MEIOTIC P26, ISOFORM F"/>
    <property type="match status" value="1"/>
</dbReference>
<keyword evidence="1" id="KW-0863">Zinc-finger</keyword>
<name>A0A7M7HMK3_STRPU</name>
<dbReference type="PANTHER" id="PTHR25462">
    <property type="entry name" value="BONUS, ISOFORM C-RELATED"/>
    <property type="match status" value="1"/>
</dbReference>
<dbReference type="GeneID" id="105442100"/>
<dbReference type="InterPro" id="IPR000315">
    <property type="entry name" value="Znf_B-box"/>
</dbReference>
<dbReference type="AlphaFoldDB" id="A0A7M7HMK3"/>
<reference evidence="4" key="2">
    <citation type="submission" date="2021-01" db="UniProtKB">
        <authorList>
            <consortium name="EnsemblMetazoa"/>
        </authorList>
    </citation>
    <scope>IDENTIFICATION</scope>
</reference>
<dbReference type="Pfam" id="PF00643">
    <property type="entry name" value="zf-B_box"/>
    <property type="match status" value="1"/>
</dbReference>
<dbReference type="CDD" id="cd19776">
    <property type="entry name" value="Bbox2_TRIM25_C-IV"/>
    <property type="match status" value="1"/>
</dbReference>
<dbReference type="KEGG" id="spu:105442100"/>
<keyword evidence="5" id="KW-1185">Reference proteome</keyword>
<dbReference type="GO" id="GO:0008270">
    <property type="term" value="F:zinc ion binding"/>
    <property type="evidence" value="ECO:0007669"/>
    <property type="project" value="UniProtKB-KW"/>
</dbReference>
<keyword evidence="1" id="KW-0479">Metal-binding</keyword>
<feature type="domain" description="B box-type" evidence="3">
    <location>
        <begin position="51"/>
        <end position="95"/>
    </location>
</feature>
<sequence>MAANFSSAENICEGENCQSITDVTYYVKERKKLCDDCASIKECIGKAKKGRPNLYCEKHDGEEIKLYCKTHGEGVCQLCAMIDHQSCGRQDIKGAIEDSRAELNILKRTANNKLKLCRVYGDQIHQCRKDTDTHLQALKDEVDSVINEAIQTDKDKEKEDAAKINYEIDEKNQKLHEDIQKINEQIRKNDGEKEKRLELNRTNAEIRRKPIDNIQHCLQMDIKKIAEEKDFKIGELENAWQDDTRTTEDTVQILDTVLEHDQNVVKDGHRVKTSVSDELKKPLHEGDAKQITGAISVVRFVKGAGKEKYDGRMYGYDGEWKLFDTINVKDKITYPTIIGCINEGNVIITDRVLGSVHTYMLDMNTKDSKRVITGSGASWVSISCALLNDDKVVCGKCSRGRLGHDLAGYISVYDRQWKHINDVTIPKNTTCDDTGVDVAVDQDGMIIAAEWDQSNIFIINPADGKIMNVITCKDNISVHGVLSSGHIVALPYPPDYRVFIIDRQGAQKEILHSGFILNTCIDPMTDDLYVVTSDHEYKTCVIDQVMSGGDMKKRRVASFPLSTELDSLEEREGHFISSRVLMTSSGKLIVSDGDNILVFKNRFTF</sequence>
<dbReference type="PROSITE" id="PS50119">
    <property type="entry name" value="ZF_BBOX"/>
    <property type="match status" value="1"/>
</dbReference>
<dbReference type="Gene3D" id="3.30.160.60">
    <property type="entry name" value="Classic Zinc Finger"/>
    <property type="match status" value="1"/>
</dbReference>
<dbReference type="RefSeq" id="XP_011672215.2">
    <property type="nucleotide sequence ID" value="XM_011673913.2"/>
</dbReference>
<evidence type="ECO:0000313" key="5">
    <source>
        <dbReference type="Proteomes" id="UP000007110"/>
    </source>
</evidence>
<organism evidence="4 5">
    <name type="scientific">Strongylocentrotus purpuratus</name>
    <name type="common">Purple sea urchin</name>
    <dbReference type="NCBI Taxonomy" id="7668"/>
    <lineage>
        <taxon>Eukaryota</taxon>
        <taxon>Metazoa</taxon>
        <taxon>Echinodermata</taxon>
        <taxon>Eleutherozoa</taxon>
        <taxon>Echinozoa</taxon>
        <taxon>Echinoidea</taxon>
        <taxon>Euechinoidea</taxon>
        <taxon>Echinacea</taxon>
        <taxon>Camarodonta</taxon>
        <taxon>Echinidea</taxon>
        <taxon>Strongylocentrotidae</taxon>
        <taxon>Strongylocentrotus</taxon>
    </lineage>
</organism>
<evidence type="ECO:0000256" key="1">
    <source>
        <dbReference type="PROSITE-ProRule" id="PRU00024"/>
    </source>
</evidence>
<dbReference type="InParanoid" id="A0A7M7HMK3"/>
<dbReference type="OMA" id="KDKITYP"/>
<keyword evidence="1" id="KW-0862">Zinc</keyword>
<dbReference type="Proteomes" id="UP000007110">
    <property type="component" value="Unassembled WGS sequence"/>
</dbReference>
<proteinExistence type="predicted"/>
<feature type="coiled-coil region" evidence="2">
    <location>
        <begin position="135"/>
        <end position="192"/>
    </location>
</feature>
<protein>
    <recommendedName>
        <fullName evidence="3">B box-type domain-containing protein</fullName>
    </recommendedName>
</protein>
<dbReference type="SUPFAM" id="SSF57845">
    <property type="entry name" value="B-box zinc-binding domain"/>
    <property type="match status" value="1"/>
</dbReference>
<dbReference type="InterPro" id="IPR047153">
    <property type="entry name" value="TRIM45/56/19-like"/>
</dbReference>
<dbReference type="InterPro" id="IPR011047">
    <property type="entry name" value="Quinoprotein_ADH-like_sf"/>
</dbReference>
<evidence type="ECO:0000313" key="4">
    <source>
        <dbReference type="EnsemblMetazoa" id="XP_011672215"/>
    </source>
</evidence>
<evidence type="ECO:0000256" key="2">
    <source>
        <dbReference type="SAM" id="Coils"/>
    </source>
</evidence>
<dbReference type="EnsemblMetazoa" id="XM_011673913">
    <property type="protein sequence ID" value="XP_011672215"/>
    <property type="gene ID" value="LOC105442100"/>
</dbReference>
<accession>A0A7M7HMK3</accession>
<reference evidence="5" key="1">
    <citation type="submission" date="2015-02" db="EMBL/GenBank/DDBJ databases">
        <title>Genome sequencing for Strongylocentrotus purpuratus.</title>
        <authorList>
            <person name="Murali S."/>
            <person name="Liu Y."/>
            <person name="Vee V."/>
            <person name="English A."/>
            <person name="Wang M."/>
            <person name="Skinner E."/>
            <person name="Han Y."/>
            <person name="Muzny D.M."/>
            <person name="Worley K.C."/>
            <person name="Gibbs R.A."/>
        </authorList>
    </citation>
    <scope>NUCLEOTIDE SEQUENCE</scope>
</reference>
<dbReference type="SUPFAM" id="SSF50998">
    <property type="entry name" value="Quinoprotein alcohol dehydrogenase-like"/>
    <property type="match status" value="1"/>
</dbReference>
<keyword evidence="2" id="KW-0175">Coiled coil</keyword>
<evidence type="ECO:0000259" key="3">
    <source>
        <dbReference type="PROSITE" id="PS50119"/>
    </source>
</evidence>